<evidence type="ECO:0000313" key="2">
    <source>
        <dbReference type="Proteomes" id="UP001239111"/>
    </source>
</evidence>
<sequence length="355" mass="41299">MHHYLAGVVKQLLIVILDSLTPELREVVNFHLKKIRAPVQIGKLSKEAKFYPHWKCKDFENFALYFSIPVFTAVIDDQSLLEDWALLVDSLHVALRMDITIQEIEYANAKLNAFMRDISEVYTLKEATFNAHQTTHLMQSVYDWGPLWAHSAFCFETWNMYLVNSIHSEKGIILQVLRAMNLRRFEQILQAMMGPTADEIVKSYCQRLKCSRPNGVVTIDKISYLGKKQKVDVELVRKFNIKSSMEQFSRCIIKGCSFMNDKKENARSCNYFAQLKGGQYIKISHFLVDFLNKDQLTVCRTIDVVHNRFSETVMEIKSFSDQEFLVRTDDIETICVQVDIDNLKYITPVPNQLHY</sequence>
<proteinExistence type="predicted"/>
<accession>A0ACC2P4P0</accession>
<reference evidence="1" key="1">
    <citation type="submission" date="2023-04" db="EMBL/GenBank/DDBJ databases">
        <title>A chromosome-level genome assembly of the parasitoid wasp Eretmocerus hayati.</title>
        <authorList>
            <person name="Zhong Y."/>
            <person name="Liu S."/>
            <person name="Liu Y."/>
        </authorList>
    </citation>
    <scope>NUCLEOTIDE SEQUENCE</scope>
    <source>
        <strain evidence="1">ZJU_SS_LIU_2023</strain>
    </source>
</reference>
<name>A0ACC2P4P0_9HYME</name>
<dbReference type="EMBL" id="CM056742">
    <property type="protein sequence ID" value="KAJ8678284.1"/>
    <property type="molecule type" value="Genomic_DNA"/>
</dbReference>
<comment type="caution">
    <text evidence="1">The sequence shown here is derived from an EMBL/GenBank/DDBJ whole genome shotgun (WGS) entry which is preliminary data.</text>
</comment>
<gene>
    <name evidence="1" type="ORF">QAD02_014071</name>
</gene>
<evidence type="ECO:0000313" key="1">
    <source>
        <dbReference type="EMBL" id="KAJ8678284.1"/>
    </source>
</evidence>
<organism evidence="1 2">
    <name type="scientific">Eretmocerus hayati</name>
    <dbReference type="NCBI Taxonomy" id="131215"/>
    <lineage>
        <taxon>Eukaryota</taxon>
        <taxon>Metazoa</taxon>
        <taxon>Ecdysozoa</taxon>
        <taxon>Arthropoda</taxon>
        <taxon>Hexapoda</taxon>
        <taxon>Insecta</taxon>
        <taxon>Pterygota</taxon>
        <taxon>Neoptera</taxon>
        <taxon>Endopterygota</taxon>
        <taxon>Hymenoptera</taxon>
        <taxon>Apocrita</taxon>
        <taxon>Proctotrupomorpha</taxon>
        <taxon>Chalcidoidea</taxon>
        <taxon>Aphelinidae</taxon>
        <taxon>Aphelininae</taxon>
        <taxon>Eretmocerus</taxon>
    </lineage>
</organism>
<protein>
    <submittedName>
        <fullName evidence="1">Uncharacterized protein</fullName>
    </submittedName>
</protein>
<keyword evidence="2" id="KW-1185">Reference proteome</keyword>
<dbReference type="Proteomes" id="UP001239111">
    <property type="component" value="Chromosome 2"/>
</dbReference>